<evidence type="ECO:0000313" key="6">
    <source>
        <dbReference type="Proteomes" id="UP000076563"/>
    </source>
</evidence>
<proteinExistence type="predicted"/>
<protein>
    <recommendedName>
        <fullName evidence="4">HTH araC/xylS-type domain-containing protein</fullName>
    </recommendedName>
</protein>
<evidence type="ECO:0000256" key="1">
    <source>
        <dbReference type="ARBA" id="ARBA00023015"/>
    </source>
</evidence>
<dbReference type="GO" id="GO:0003700">
    <property type="term" value="F:DNA-binding transcription factor activity"/>
    <property type="evidence" value="ECO:0007669"/>
    <property type="project" value="InterPro"/>
</dbReference>
<organism evidence="5 6">
    <name type="scientific">Paenibacillus elgii</name>
    <dbReference type="NCBI Taxonomy" id="189691"/>
    <lineage>
        <taxon>Bacteria</taxon>
        <taxon>Bacillati</taxon>
        <taxon>Bacillota</taxon>
        <taxon>Bacilli</taxon>
        <taxon>Bacillales</taxon>
        <taxon>Paenibacillaceae</taxon>
        <taxon>Paenibacillus</taxon>
    </lineage>
</organism>
<dbReference type="EMBL" id="LQRA01000052">
    <property type="protein sequence ID" value="KZE79090.1"/>
    <property type="molecule type" value="Genomic_DNA"/>
</dbReference>
<evidence type="ECO:0000256" key="3">
    <source>
        <dbReference type="ARBA" id="ARBA00023163"/>
    </source>
</evidence>
<dbReference type="AlphaFoldDB" id="A0A163Y9W0"/>
<dbReference type="PROSITE" id="PS01124">
    <property type="entry name" value="HTH_ARAC_FAMILY_2"/>
    <property type="match status" value="1"/>
</dbReference>
<dbReference type="Pfam" id="PF12833">
    <property type="entry name" value="HTH_18"/>
    <property type="match status" value="1"/>
</dbReference>
<reference evidence="6" key="1">
    <citation type="submission" date="2016-01" db="EMBL/GenBank/DDBJ databases">
        <title>Draft genome of Chromobacterium sp. F49.</title>
        <authorList>
            <person name="Hong K.W."/>
        </authorList>
    </citation>
    <scope>NUCLEOTIDE SEQUENCE [LARGE SCALE GENOMIC DNA]</scope>
    <source>
        <strain evidence="6">M63</strain>
    </source>
</reference>
<dbReference type="GO" id="GO:0043565">
    <property type="term" value="F:sequence-specific DNA binding"/>
    <property type="evidence" value="ECO:0007669"/>
    <property type="project" value="InterPro"/>
</dbReference>
<accession>A0A163Y9W0</accession>
<gene>
    <name evidence="5" type="ORF">AV654_16535</name>
</gene>
<comment type="caution">
    <text evidence="5">The sequence shown here is derived from an EMBL/GenBank/DDBJ whole genome shotgun (WGS) entry which is preliminary data.</text>
</comment>
<dbReference type="PANTHER" id="PTHR43280:SF2">
    <property type="entry name" value="HTH-TYPE TRANSCRIPTIONAL REGULATOR EXSA"/>
    <property type="match status" value="1"/>
</dbReference>
<evidence type="ECO:0000259" key="4">
    <source>
        <dbReference type="PROSITE" id="PS01124"/>
    </source>
</evidence>
<dbReference type="PANTHER" id="PTHR43280">
    <property type="entry name" value="ARAC-FAMILY TRANSCRIPTIONAL REGULATOR"/>
    <property type="match status" value="1"/>
</dbReference>
<feature type="domain" description="HTH araC/xylS-type" evidence="4">
    <location>
        <begin position="108"/>
        <end position="206"/>
    </location>
</feature>
<dbReference type="PROSITE" id="PS51257">
    <property type="entry name" value="PROKAR_LIPOPROTEIN"/>
    <property type="match status" value="1"/>
</dbReference>
<dbReference type="PRINTS" id="PR00032">
    <property type="entry name" value="HTHARAC"/>
</dbReference>
<dbReference type="SMART" id="SM00342">
    <property type="entry name" value="HTH_ARAC"/>
    <property type="match status" value="1"/>
</dbReference>
<evidence type="ECO:0000313" key="5">
    <source>
        <dbReference type="EMBL" id="KZE79090.1"/>
    </source>
</evidence>
<name>A0A163Y9W0_9BACL</name>
<dbReference type="Proteomes" id="UP000076563">
    <property type="component" value="Unassembled WGS sequence"/>
</dbReference>
<keyword evidence="3" id="KW-0804">Transcription</keyword>
<keyword evidence="1" id="KW-0805">Transcription regulation</keyword>
<dbReference type="InterPro" id="IPR020449">
    <property type="entry name" value="Tscrpt_reg_AraC-type_HTH"/>
</dbReference>
<evidence type="ECO:0000256" key="2">
    <source>
        <dbReference type="ARBA" id="ARBA00023125"/>
    </source>
</evidence>
<dbReference type="Gene3D" id="1.10.10.60">
    <property type="entry name" value="Homeodomain-like"/>
    <property type="match status" value="2"/>
</dbReference>
<keyword evidence="2" id="KW-0238">DNA-binding</keyword>
<dbReference type="InterPro" id="IPR018062">
    <property type="entry name" value="HTH_AraC-typ_CS"/>
</dbReference>
<dbReference type="InterPro" id="IPR018060">
    <property type="entry name" value="HTH_AraC"/>
</dbReference>
<keyword evidence="6" id="KW-1185">Reference proteome</keyword>
<dbReference type="PROSITE" id="PS00041">
    <property type="entry name" value="HTH_ARAC_FAMILY_1"/>
    <property type="match status" value="1"/>
</dbReference>
<sequence length="225" mass="25775">MLFIFPKPGDCEESSKIMSQLSHQTQLVITGCFQEVVKIATARRYHLIAFLTFDDAFPASWYVHELVANHSPTMILTKVRESHIQLVNDWMQRMAPCPECAEEHSLFDESLKYIDQNLCETDLSLQTVSDHIFVSKYHYSRVFQKKTGVGFKEYIMSRRIETAKKLLIKGESVTSVCYSVGYNDLTHFSRIFKRLVGISPSAYRKTIFEPAPSLPMSIPSKAYTG</sequence>
<dbReference type="SUPFAM" id="SSF46689">
    <property type="entry name" value="Homeodomain-like"/>
    <property type="match status" value="1"/>
</dbReference>
<dbReference type="InterPro" id="IPR009057">
    <property type="entry name" value="Homeodomain-like_sf"/>
</dbReference>